<dbReference type="InterPro" id="IPR018653">
    <property type="entry name" value="ScfR_C"/>
</dbReference>
<protein>
    <submittedName>
        <fullName evidence="6">XRE family transcriptional regulator</fullName>
    </submittedName>
</protein>
<dbReference type="STRING" id="1112.A9D12_08240"/>
<keyword evidence="3" id="KW-0238">DNA-binding</keyword>
<dbReference type="PIRSF" id="PIRSF019251">
    <property type="entry name" value="Rv0465c"/>
    <property type="match status" value="1"/>
</dbReference>
<dbReference type="PANTHER" id="PTHR46797">
    <property type="entry name" value="HTH-TYPE TRANSCRIPTIONAL REGULATOR"/>
    <property type="match status" value="1"/>
</dbReference>
<dbReference type="GO" id="GO:0005829">
    <property type="term" value="C:cytosol"/>
    <property type="evidence" value="ECO:0007669"/>
    <property type="project" value="TreeGrafter"/>
</dbReference>
<keyword evidence="4" id="KW-0804">Transcription</keyword>
<dbReference type="InterPro" id="IPR010982">
    <property type="entry name" value="Lambda_DNA-bd_dom_sf"/>
</dbReference>
<dbReference type="InterPro" id="IPR026281">
    <property type="entry name" value="HTH_RamB"/>
</dbReference>
<evidence type="ECO:0000256" key="4">
    <source>
        <dbReference type="ARBA" id="ARBA00023163"/>
    </source>
</evidence>
<reference evidence="6 7" key="1">
    <citation type="submission" date="2016-05" db="EMBL/GenBank/DDBJ databases">
        <title>Compelete Genome Sequence of Bacteriochlorophyll-Synthesizing Bacterium Porphyrobacter neustonensis DSM 9434.</title>
        <authorList>
            <person name="Shi X.-L."/>
            <person name="Wu Y.-H."/>
            <person name="Cheng H."/>
            <person name="Xu L."/>
            <person name="Zhang X.-Q."/>
            <person name="Wang C.-S."/>
            <person name="Xu X.-W."/>
        </authorList>
    </citation>
    <scope>NUCLEOTIDE SEQUENCE [LARGE SCALE GENOMIC DNA]</scope>
    <source>
        <strain evidence="6 7">DSM 9434</strain>
    </source>
</reference>
<dbReference type="CDD" id="cd00093">
    <property type="entry name" value="HTH_XRE"/>
    <property type="match status" value="1"/>
</dbReference>
<dbReference type="InterPro" id="IPR050807">
    <property type="entry name" value="TransReg_Diox_bact_type"/>
</dbReference>
<keyword evidence="7" id="KW-1185">Reference proteome</keyword>
<dbReference type="PANTHER" id="PTHR46797:SF23">
    <property type="entry name" value="HTH-TYPE TRANSCRIPTIONAL REGULATOR SUTR"/>
    <property type="match status" value="1"/>
</dbReference>
<evidence type="ECO:0000313" key="7">
    <source>
        <dbReference type="Proteomes" id="UP000078263"/>
    </source>
</evidence>
<evidence type="ECO:0000259" key="5">
    <source>
        <dbReference type="PROSITE" id="PS50943"/>
    </source>
</evidence>
<dbReference type="RefSeq" id="WP_068350844.1">
    <property type="nucleotide sequence ID" value="NZ_CP016033.1"/>
</dbReference>
<evidence type="ECO:0000256" key="2">
    <source>
        <dbReference type="ARBA" id="ARBA00023015"/>
    </source>
</evidence>
<gene>
    <name evidence="6" type="ORF">A9D12_08240</name>
</gene>
<sequence>MSVRQRLFAGTQLKQLREKHELRQAELAAQLGISPSYLSQLEHDDRPLTAKLVERVARQFPLDWQDFRSDDTEQLALTLREALADPLFAAPFAPDAIARLAEQQPGFAKAFVALHASYRRTTQRLEMVDEALTLDADDDARLPWEEVRDWFHLSNNYVDLIDRSAESLAHSIAGPDGVASTEALRRHLEDAHAINVAIAPGEALRRYDPRARVLHVAAAQTGPSIRFQIAYHVAATSLSAAIREIAESARLKSDAARELLTIGLANYAAGALLMPYGVFRRSARDCRHDVDRLALLYQTSFEQTCHRLSTMQREGERGLPIFFCRVDMAGNITKRHSATRFQFARFGGACPLWVVHEAAAIPDRILVQVAETPDGLRYISIAKGLVKSSGRFDRTPRRFAVALGCEVQHAAEFVYADGIDLLSERAATPIGVSCRICPRLDCDQRAYPPSDQQIAVDLFRRGVIPYEMKT</sequence>
<feature type="domain" description="HTH cro/C1-type" evidence="5">
    <location>
        <begin position="13"/>
        <end position="67"/>
    </location>
</feature>
<keyword evidence="2" id="KW-0805">Transcription regulation</keyword>
<name>A0A192D576_9SPHN</name>
<accession>A0A192D576</accession>
<dbReference type="PROSITE" id="PS50943">
    <property type="entry name" value="HTH_CROC1"/>
    <property type="match status" value="1"/>
</dbReference>
<proteinExistence type="inferred from homology"/>
<comment type="similarity">
    <text evidence="1">Belongs to the short-chain fatty acyl-CoA assimilation regulator (ScfR) family.</text>
</comment>
<dbReference type="Pfam" id="PF01381">
    <property type="entry name" value="HTH_3"/>
    <property type="match status" value="1"/>
</dbReference>
<dbReference type="GO" id="GO:0003700">
    <property type="term" value="F:DNA-binding transcription factor activity"/>
    <property type="evidence" value="ECO:0007669"/>
    <property type="project" value="TreeGrafter"/>
</dbReference>
<evidence type="ECO:0000256" key="3">
    <source>
        <dbReference type="ARBA" id="ARBA00023125"/>
    </source>
</evidence>
<evidence type="ECO:0000256" key="1">
    <source>
        <dbReference type="ARBA" id="ARBA00007227"/>
    </source>
</evidence>
<dbReference type="InterPro" id="IPR001387">
    <property type="entry name" value="Cro/C1-type_HTH"/>
</dbReference>
<evidence type="ECO:0000313" key="6">
    <source>
        <dbReference type="EMBL" id="ANK12934.1"/>
    </source>
</evidence>
<dbReference type="SMART" id="SM00530">
    <property type="entry name" value="HTH_XRE"/>
    <property type="match status" value="1"/>
</dbReference>
<dbReference type="SUPFAM" id="SSF47413">
    <property type="entry name" value="lambda repressor-like DNA-binding domains"/>
    <property type="match status" value="1"/>
</dbReference>
<dbReference type="Pfam" id="PF09856">
    <property type="entry name" value="ScfRs"/>
    <property type="match status" value="1"/>
</dbReference>
<dbReference type="AlphaFoldDB" id="A0A192D576"/>
<dbReference type="GO" id="GO:0003677">
    <property type="term" value="F:DNA binding"/>
    <property type="evidence" value="ECO:0007669"/>
    <property type="project" value="UniProtKB-KW"/>
</dbReference>
<dbReference type="OrthoDB" id="1123084at2"/>
<dbReference type="KEGG" id="pns:A9D12_08240"/>
<dbReference type="Gene3D" id="1.10.260.40">
    <property type="entry name" value="lambda repressor-like DNA-binding domains"/>
    <property type="match status" value="1"/>
</dbReference>
<dbReference type="Pfam" id="PF06114">
    <property type="entry name" value="Peptidase_M78"/>
    <property type="match status" value="1"/>
</dbReference>
<dbReference type="Proteomes" id="UP000078263">
    <property type="component" value="Chromosome"/>
</dbReference>
<organism evidence="6 7">
    <name type="scientific">Erythrobacter neustonensis</name>
    <dbReference type="NCBI Taxonomy" id="1112"/>
    <lineage>
        <taxon>Bacteria</taxon>
        <taxon>Pseudomonadati</taxon>
        <taxon>Pseudomonadota</taxon>
        <taxon>Alphaproteobacteria</taxon>
        <taxon>Sphingomonadales</taxon>
        <taxon>Erythrobacteraceae</taxon>
        <taxon>Erythrobacter/Porphyrobacter group</taxon>
        <taxon>Erythrobacter</taxon>
    </lineage>
</organism>
<dbReference type="EMBL" id="CP016033">
    <property type="protein sequence ID" value="ANK12934.1"/>
    <property type="molecule type" value="Genomic_DNA"/>
</dbReference>
<dbReference type="InterPro" id="IPR010359">
    <property type="entry name" value="IrrE_HExxH"/>
</dbReference>